<evidence type="ECO:0000313" key="2">
    <source>
        <dbReference type="Proteomes" id="UP000617145"/>
    </source>
</evidence>
<keyword evidence="2" id="KW-1185">Reference proteome</keyword>
<name>A0A8J2ZIN2_9RHOB</name>
<dbReference type="RefSeq" id="WP_188789465.1">
    <property type="nucleotide sequence ID" value="NZ_BMJV01000002.1"/>
</dbReference>
<keyword evidence="1" id="KW-0282">Flagellum</keyword>
<sequence length="276" mass="30119">MISVAGMATNVALRIVNATEDKQQEMIRSEPQHARAIEYFMENISDVQSVDDLLEDYDLYSFVMKAYDLEDQIFGKAMMEKILKSDIEDRDALVNKLTDSRFKDLYTALGFGAGGEGNINTLLTSWKTTVVDKYVDTQFVNAKTDENETLGAALAFRRKAGDVNSAFDILRDTDLSKVVRTVLGLPEALAALDIDKQAALINEKLDLETLSDPEVIEEMVTKYVAISDATSGSSSTPLSGAMTILSSASSFASGSFVPVTIDITAISGFGGYRTNR</sequence>
<dbReference type="InterPro" id="IPR010626">
    <property type="entry name" value="DUF1217"/>
</dbReference>
<comment type="caution">
    <text evidence="1">The sequence shown here is derived from an EMBL/GenBank/DDBJ whole genome shotgun (WGS) entry which is preliminary data.</text>
</comment>
<dbReference type="Pfam" id="PF06748">
    <property type="entry name" value="DUF1217"/>
    <property type="match status" value="1"/>
</dbReference>
<dbReference type="AlphaFoldDB" id="A0A8J2ZIN2"/>
<dbReference type="Gene3D" id="1.10.3700.10">
    <property type="entry name" value="AGR C 984p-like"/>
    <property type="match status" value="1"/>
</dbReference>
<dbReference type="SUPFAM" id="SSF158837">
    <property type="entry name" value="AGR C 984p-like"/>
    <property type="match status" value="1"/>
</dbReference>
<proteinExistence type="predicted"/>
<dbReference type="EMBL" id="BMJV01000002">
    <property type="protein sequence ID" value="GGG67759.1"/>
    <property type="molecule type" value="Genomic_DNA"/>
</dbReference>
<reference evidence="1" key="2">
    <citation type="submission" date="2020-09" db="EMBL/GenBank/DDBJ databases">
        <authorList>
            <person name="Sun Q."/>
            <person name="Zhou Y."/>
        </authorList>
    </citation>
    <scope>NUCLEOTIDE SEQUENCE</scope>
    <source>
        <strain evidence="1">CGMCC 1.15762</strain>
    </source>
</reference>
<evidence type="ECO:0000313" key="1">
    <source>
        <dbReference type="EMBL" id="GGG67759.1"/>
    </source>
</evidence>
<keyword evidence="1" id="KW-0969">Cilium</keyword>
<reference evidence="1" key="1">
    <citation type="journal article" date="2014" name="Int. J. Syst. Evol. Microbiol.">
        <title>Complete genome sequence of Corynebacterium casei LMG S-19264T (=DSM 44701T), isolated from a smear-ripened cheese.</title>
        <authorList>
            <consortium name="US DOE Joint Genome Institute (JGI-PGF)"/>
            <person name="Walter F."/>
            <person name="Albersmeier A."/>
            <person name="Kalinowski J."/>
            <person name="Ruckert C."/>
        </authorList>
    </citation>
    <scope>NUCLEOTIDE SEQUENCE</scope>
    <source>
        <strain evidence="1">CGMCC 1.15762</strain>
    </source>
</reference>
<organism evidence="1 2">
    <name type="scientific">Salipiger pallidus</name>
    <dbReference type="NCBI Taxonomy" id="1775170"/>
    <lineage>
        <taxon>Bacteria</taxon>
        <taxon>Pseudomonadati</taxon>
        <taxon>Pseudomonadota</taxon>
        <taxon>Alphaproteobacteria</taxon>
        <taxon>Rhodobacterales</taxon>
        <taxon>Roseobacteraceae</taxon>
        <taxon>Salipiger</taxon>
    </lineage>
</organism>
<dbReference type="InterPro" id="IPR023157">
    <property type="entry name" value="AGR-C-984p-like_sf"/>
</dbReference>
<protein>
    <submittedName>
        <fullName evidence="1">Flagellar basal body rod protein FlgF</fullName>
    </submittedName>
</protein>
<dbReference type="Proteomes" id="UP000617145">
    <property type="component" value="Unassembled WGS sequence"/>
</dbReference>
<gene>
    <name evidence="1" type="ORF">GCM10011415_13550</name>
</gene>
<accession>A0A8J2ZIN2</accession>
<keyword evidence="1" id="KW-0966">Cell projection</keyword>